<evidence type="ECO:0000313" key="2">
    <source>
        <dbReference type="Proteomes" id="UP001494588"/>
    </source>
</evidence>
<name>A0ABU9QKE1_9BURK</name>
<dbReference type="EMBL" id="JAZHGC010000028">
    <property type="protein sequence ID" value="MEM5289759.1"/>
    <property type="molecule type" value="Genomic_DNA"/>
</dbReference>
<organism evidence="1 2">
    <name type="scientific">Paraburkholderia sabiae</name>
    <dbReference type="NCBI Taxonomy" id="273251"/>
    <lineage>
        <taxon>Bacteria</taxon>
        <taxon>Pseudomonadati</taxon>
        <taxon>Pseudomonadota</taxon>
        <taxon>Betaproteobacteria</taxon>
        <taxon>Burkholderiales</taxon>
        <taxon>Burkholderiaceae</taxon>
        <taxon>Paraburkholderia</taxon>
    </lineage>
</organism>
<evidence type="ECO:0008006" key="3">
    <source>
        <dbReference type="Google" id="ProtNLM"/>
    </source>
</evidence>
<accession>A0ABU9QKE1</accession>
<protein>
    <recommendedName>
        <fullName evidence="3">ParA family protein</fullName>
    </recommendedName>
</protein>
<comment type="caution">
    <text evidence="1">The sequence shown here is derived from an EMBL/GenBank/DDBJ whole genome shotgun (WGS) entry which is preliminary data.</text>
</comment>
<dbReference type="Proteomes" id="UP001494588">
    <property type="component" value="Unassembled WGS sequence"/>
</dbReference>
<sequence length="206" mass="22209">MDTLARSQDETGESYCALMASPNGGLLDVSPDRHPDLTTFLEERKDTLLELASLVVIVSPDGEAQGRAIALLDAIVPFSLEPGQCSLLLVDCPRNMPPESAFGEIHAYLRDKPLDGLIVPAVMPASRAFEEAQVHKLSVSALVNATDIEGEFRAAREKGAGEKKLQNLGRRLMAARAVVAAAREFERVYDALGLPRTKRIVDASAS</sequence>
<gene>
    <name evidence="1" type="ORF">V4C55_28960</name>
</gene>
<dbReference type="RefSeq" id="WP_201651029.1">
    <property type="nucleotide sequence ID" value="NZ_CAJHCS010000010.1"/>
</dbReference>
<proteinExistence type="predicted"/>
<keyword evidence="2" id="KW-1185">Reference proteome</keyword>
<reference evidence="1 2" key="1">
    <citation type="submission" date="2024-01" db="EMBL/GenBank/DDBJ databases">
        <title>The diversity of rhizobia nodulating Mimosa spp. in eleven states of Brazil covering several biomes is determined by host plant, location, and edaphic factors.</title>
        <authorList>
            <person name="Rouws L."/>
            <person name="Barauna A."/>
            <person name="Beukes C."/>
            <person name="De Faria S.M."/>
            <person name="Gross E."/>
            <person name="Dos Reis Junior F.B."/>
            <person name="Simon M."/>
            <person name="Maluk M."/>
            <person name="Odee D.W."/>
            <person name="Kenicer G."/>
            <person name="Young J.P.W."/>
            <person name="Reis V.M."/>
            <person name="Zilli J."/>
            <person name="James E.K."/>
        </authorList>
    </citation>
    <scope>NUCLEOTIDE SEQUENCE [LARGE SCALE GENOMIC DNA]</scope>
    <source>
        <strain evidence="1 2">JPY77</strain>
    </source>
</reference>
<evidence type="ECO:0000313" key="1">
    <source>
        <dbReference type="EMBL" id="MEM5289759.1"/>
    </source>
</evidence>